<accession>B4JPN5</accession>
<name>B4JPN5_DROGR</name>
<evidence type="ECO:0000313" key="2">
    <source>
        <dbReference type="EMBL" id="EDV98865.1"/>
    </source>
</evidence>
<dbReference type="STRING" id="7222.B4JPN5"/>
<dbReference type="KEGG" id="dgr:6567044"/>
<evidence type="ECO:0000313" key="3">
    <source>
        <dbReference type="Proteomes" id="UP000001070"/>
    </source>
</evidence>
<sequence length="199" mass="23145">MFEGKRVLSFLLFLLLHGDGGYSQNASEAWIPERCRYLKESGELMHQQCRGKYPLVAYTKFRDTFMKQTDRMAIFMPASALYVMAALKESELHECDSIQLIEVNKYVCWHGVGGKRTVKLKSAKIFCFPFHVQLPDDLMHECVLDRDGVSDSELEQLVLRTKWGIIHYVFDNDSAMQYWRTQESCILQTILMIALLLLY</sequence>
<feature type="chain" id="PRO_5002812545" evidence="1">
    <location>
        <begin position="24"/>
        <end position="199"/>
    </location>
</feature>
<keyword evidence="1" id="KW-0732">Signal</keyword>
<dbReference type="HOGENOM" id="CLU_092177_0_0_1"/>
<reference evidence="2 3" key="1">
    <citation type="journal article" date="2007" name="Nature">
        <title>Evolution of genes and genomes on the Drosophila phylogeny.</title>
        <authorList>
            <consortium name="Drosophila 12 Genomes Consortium"/>
            <person name="Clark A.G."/>
            <person name="Eisen M.B."/>
            <person name="Smith D.R."/>
            <person name="Bergman C.M."/>
            <person name="Oliver B."/>
            <person name="Markow T.A."/>
            <person name="Kaufman T.C."/>
            <person name="Kellis M."/>
            <person name="Gelbart W."/>
            <person name="Iyer V.N."/>
            <person name="Pollard D.A."/>
            <person name="Sackton T.B."/>
            <person name="Larracuente A.M."/>
            <person name="Singh N.D."/>
            <person name="Abad J.P."/>
            <person name="Abt D.N."/>
            <person name="Adryan B."/>
            <person name="Aguade M."/>
            <person name="Akashi H."/>
            <person name="Anderson W.W."/>
            <person name="Aquadro C.F."/>
            <person name="Ardell D.H."/>
            <person name="Arguello R."/>
            <person name="Artieri C.G."/>
            <person name="Barbash D.A."/>
            <person name="Barker D."/>
            <person name="Barsanti P."/>
            <person name="Batterham P."/>
            <person name="Batzoglou S."/>
            <person name="Begun D."/>
            <person name="Bhutkar A."/>
            <person name="Blanco E."/>
            <person name="Bosak S.A."/>
            <person name="Bradley R.K."/>
            <person name="Brand A.D."/>
            <person name="Brent M.R."/>
            <person name="Brooks A.N."/>
            <person name="Brown R.H."/>
            <person name="Butlin R.K."/>
            <person name="Caggese C."/>
            <person name="Calvi B.R."/>
            <person name="Bernardo de Carvalho A."/>
            <person name="Caspi A."/>
            <person name="Castrezana S."/>
            <person name="Celniker S.E."/>
            <person name="Chang J.L."/>
            <person name="Chapple C."/>
            <person name="Chatterji S."/>
            <person name="Chinwalla A."/>
            <person name="Civetta A."/>
            <person name="Clifton S.W."/>
            <person name="Comeron J.M."/>
            <person name="Costello J.C."/>
            <person name="Coyne J.A."/>
            <person name="Daub J."/>
            <person name="David R.G."/>
            <person name="Delcher A.L."/>
            <person name="Delehaunty K."/>
            <person name="Do C.B."/>
            <person name="Ebling H."/>
            <person name="Edwards K."/>
            <person name="Eickbush T."/>
            <person name="Evans J.D."/>
            <person name="Filipski A."/>
            <person name="Findeiss S."/>
            <person name="Freyhult E."/>
            <person name="Fulton L."/>
            <person name="Fulton R."/>
            <person name="Garcia A.C."/>
            <person name="Gardiner A."/>
            <person name="Garfield D.A."/>
            <person name="Garvin B.E."/>
            <person name="Gibson G."/>
            <person name="Gilbert D."/>
            <person name="Gnerre S."/>
            <person name="Godfrey J."/>
            <person name="Good R."/>
            <person name="Gotea V."/>
            <person name="Gravely B."/>
            <person name="Greenberg A.J."/>
            <person name="Griffiths-Jones S."/>
            <person name="Gross S."/>
            <person name="Guigo R."/>
            <person name="Gustafson E.A."/>
            <person name="Haerty W."/>
            <person name="Hahn M.W."/>
            <person name="Halligan D.L."/>
            <person name="Halpern A.L."/>
            <person name="Halter G.M."/>
            <person name="Han M.V."/>
            <person name="Heger A."/>
            <person name="Hillier L."/>
            <person name="Hinrichs A.S."/>
            <person name="Holmes I."/>
            <person name="Hoskins R.A."/>
            <person name="Hubisz M.J."/>
            <person name="Hultmark D."/>
            <person name="Huntley M.A."/>
            <person name="Jaffe D.B."/>
            <person name="Jagadeeshan S."/>
            <person name="Jeck W.R."/>
            <person name="Johnson J."/>
            <person name="Jones C.D."/>
            <person name="Jordan W.C."/>
            <person name="Karpen G.H."/>
            <person name="Kataoka E."/>
            <person name="Keightley P.D."/>
            <person name="Kheradpour P."/>
            <person name="Kirkness E.F."/>
            <person name="Koerich L.B."/>
            <person name="Kristiansen K."/>
            <person name="Kudrna D."/>
            <person name="Kulathinal R.J."/>
            <person name="Kumar S."/>
            <person name="Kwok R."/>
            <person name="Lander E."/>
            <person name="Langley C.H."/>
            <person name="Lapoint R."/>
            <person name="Lazzaro B.P."/>
            <person name="Lee S.J."/>
            <person name="Levesque L."/>
            <person name="Li R."/>
            <person name="Lin C.F."/>
            <person name="Lin M.F."/>
            <person name="Lindblad-Toh K."/>
            <person name="Llopart A."/>
            <person name="Long M."/>
            <person name="Low L."/>
            <person name="Lozovsky E."/>
            <person name="Lu J."/>
            <person name="Luo M."/>
            <person name="Machado C.A."/>
            <person name="Makalowski W."/>
            <person name="Marzo M."/>
            <person name="Matsuda M."/>
            <person name="Matzkin L."/>
            <person name="McAllister B."/>
            <person name="McBride C.S."/>
            <person name="McKernan B."/>
            <person name="McKernan K."/>
            <person name="Mendez-Lago M."/>
            <person name="Minx P."/>
            <person name="Mollenhauer M.U."/>
            <person name="Montooth K."/>
            <person name="Mount S.M."/>
            <person name="Mu X."/>
            <person name="Myers E."/>
            <person name="Negre B."/>
            <person name="Newfeld S."/>
            <person name="Nielsen R."/>
            <person name="Noor M.A."/>
            <person name="O'Grady P."/>
            <person name="Pachter L."/>
            <person name="Papaceit M."/>
            <person name="Parisi M.J."/>
            <person name="Parisi M."/>
            <person name="Parts L."/>
            <person name="Pedersen J.S."/>
            <person name="Pesole G."/>
            <person name="Phillippy A.M."/>
            <person name="Ponting C.P."/>
            <person name="Pop M."/>
            <person name="Porcelli D."/>
            <person name="Powell J.R."/>
            <person name="Prohaska S."/>
            <person name="Pruitt K."/>
            <person name="Puig M."/>
            <person name="Quesneville H."/>
            <person name="Ram K.R."/>
            <person name="Rand D."/>
            <person name="Rasmussen M.D."/>
            <person name="Reed L.K."/>
            <person name="Reenan R."/>
            <person name="Reily A."/>
            <person name="Remington K.A."/>
            <person name="Rieger T.T."/>
            <person name="Ritchie M.G."/>
            <person name="Robin C."/>
            <person name="Rogers Y.H."/>
            <person name="Rohde C."/>
            <person name="Rozas J."/>
            <person name="Rubenfield M.J."/>
            <person name="Ruiz A."/>
            <person name="Russo S."/>
            <person name="Salzberg S.L."/>
            <person name="Sanchez-Gracia A."/>
            <person name="Saranga D.J."/>
            <person name="Sato H."/>
            <person name="Schaeffer S.W."/>
            <person name="Schatz M.C."/>
            <person name="Schlenke T."/>
            <person name="Schwartz R."/>
            <person name="Segarra C."/>
            <person name="Singh R.S."/>
            <person name="Sirot L."/>
            <person name="Sirota M."/>
            <person name="Sisneros N.B."/>
            <person name="Smith C.D."/>
            <person name="Smith T.F."/>
            <person name="Spieth J."/>
            <person name="Stage D.E."/>
            <person name="Stark A."/>
            <person name="Stephan W."/>
            <person name="Strausberg R.L."/>
            <person name="Strempel S."/>
            <person name="Sturgill D."/>
            <person name="Sutton G."/>
            <person name="Sutton G.G."/>
            <person name="Tao W."/>
            <person name="Teichmann S."/>
            <person name="Tobari Y.N."/>
            <person name="Tomimura Y."/>
            <person name="Tsolas J.M."/>
            <person name="Valente V.L."/>
            <person name="Venter E."/>
            <person name="Venter J.C."/>
            <person name="Vicario S."/>
            <person name="Vieira F.G."/>
            <person name="Vilella A.J."/>
            <person name="Villasante A."/>
            <person name="Walenz B."/>
            <person name="Wang J."/>
            <person name="Wasserman M."/>
            <person name="Watts T."/>
            <person name="Wilson D."/>
            <person name="Wilson R.K."/>
            <person name="Wing R.A."/>
            <person name="Wolfner M.F."/>
            <person name="Wong A."/>
            <person name="Wong G.K."/>
            <person name="Wu C.I."/>
            <person name="Wu G."/>
            <person name="Yamamoto D."/>
            <person name="Yang H.P."/>
            <person name="Yang S.P."/>
            <person name="Yorke J.A."/>
            <person name="Yoshida K."/>
            <person name="Zdobnov E."/>
            <person name="Zhang P."/>
            <person name="Zhang Y."/>
            <person name="Zimin A.V."/>
            <person name="Baldwin J."/>
            <person name="Abdouelleil A."/>
            <person name="Abdulkadir J."/>
            <person name="Abebe A."/>
            <person name="Abera B."/>
            <person name="Abreu J."/>
            <person name="Acer S.C."/>
            <person name="Aftuck L."/>
            <person name="Alexander A."/>
            <person name="An P."/>
            <person name="Anderson E."/>
            <person name="Anderson S."/>
            <person name="Arachi H."/>
            <person name="Azer M."/>
            <person name="Bachantsang P."/>
            <person name="Barry A."/>
            <person name="Bayul T."/>
            <person name="Berlin A."/>
            <person name="Bessette D."/>
            <person name="Bloom T."/>
            <person name="Blye J."/>
            <person name="Boguslavskiy L."/>
            <person name="Bonnet C."/>
            <person name="Boukhgalter B."/>
            <person name="Bourzgui I."/>
            <person name="Brown A."/>
            <person name="Cahill P."/>
            <person name="Channer S."/>
            <person name="Cheshatsang Y."/>
            <person name="Chuda L."/>
            <person name="Citroen M."/>
            <person name="Collymore A."/>
            <person name="Cooke P."/>
            <person name="Costello M."/>
            <person name="D'Aco K."/>
            <person name="Daza R."/>
            <person name="De Haan G."/>
            <person name="DeGray S."/>
            <person name="DeMaso C."/>
            <person name="Dhargay N."/>
            <person name="Dooley K."/>
            <person name="Dooley E."/>
            <person name="Doricent M."/>
            <person name="Dorje P."/>
            <person name="Dorjee K."/>
            <person name="Dupes A."/>
            <person name="Elong R."/>
            <person name="Falk J."/>
            <person name="Farina A."/>
            <person name="Faro S."/>
            <person name="Ferguson D."/>
            <person name="Fisher S."/>
            <person name="Foley C.D."/>
            <person name="Franke A."/>
            <person name="Friedrich D."/>
            <person name="Gadbois L."/>
            <person name="Gearin G."/>
            <person name="Gearin C.R."/>
            <person name="Giannoukos G."/>
            <person name="Goode T."/>
            <person name="Graham J."/>
            <person name="Grandbois E."/>
            <person name="Grewal S."/>
            <person name="Gyaltsen K."/>
            <person name="Hafez N."/>
            <person name="Hagos B."/>
            <person name="Hall J."/>
            <person name="Henson C."/>
            <person name="Hollinger A."/>
            <person name="Honan T."/>
            <person name="Huard M.D."/>
            <person name="Hughes L."/>
            <person name="Hurhula B."/>
            <person name="Husby M.E."/>
            <person name="Kamat A."/>
            <person name="Kanga B."/>
            <person name="Kashin S."/>
            <person name="Khazanovich D."/>
            <person name="Kisner P."/>
            <person name="Lance K."/>
            <person name="Lara M."/>
            <person name="Lee W."/>
            <person name="Lennon N."/>
            <person name="Letendre F."/>
            <person name="LeVine R."/>
            <person name="Lipovsky A."/>
            <person name="Liu X."/>
            <person name="Liu J."/>
            <person name="Liu S."/>
            <person name="Lokyitsang T."/>
            <person name="Lokyitsang Y."/>
            <person name="Lubonja R."/>
            <person name="Lui A."/>
            <person name="MacDonald P."/>
            <person name="Magnisalis V."/>
            <person name="Maru K."/>
            <person name="Matthews C."/>
            <person name="McCusker W."/>
            <person name="McDonough S."/>
            <person name="Mehta T."/>
            <person name="Meldrim J."/>
            <person name="Meneus L."/>
            <person name="Mihai O."/>
            <person name="Mihalev A."/>
            <person name="Mihova T."/>
            <person name="Mittelman R."/>
            <person name="Mlenga V."/>
            <person name="Montmayeur A."/>
            <person name="Mulrain L."/>
            <person name="Navidi A."/>
            <person name="Naylor J."/>
            <person name="Negash T."/>
            <person name="Nguyen T."/>
            <person name="Nguyen N."/>
            <person name="Nicol R."/>
            <person name="Norbu C."/>
            <person name="Norbu N."/>
            <person name="Novod N."/>
            <person name="O'Neill B."/>
            <person name="Osman S."/>
            <person name="Markiewicz E."/>
            <person name="Oyono O.L."/>
            <person name="Patti C."/>
            <person name="Phunkhang P."/>
            <person name="Pierre F."/>
            <person name="Priest M."/>
            <person name="Raghuraman S."/>
            <person name="Rege F."/>
            <person name="Reyes R."/>
            <person name="Rise C."/>
            <person name="Rogov P."/>
            <person name="Ross K."/>
            <person name="Ryan E."/>
            <person name="Settipalli S."/>
            <person name="Shea T."/>
            <person name="Sherpa N."/>
            <person name="Shi L."/>
            <person name="Shih D."/>
            <person name="Sparrow T."/>
            <person name="Spaulding J."/>
            <person name="Stalker J."/>
            <person name="Stange-Thomann N."/>
            <person name="Stavropoulos S."/>
            <person name="Stone C."/>
            <person name="Strader C."/>
            <person name="Tesfaye S."/>
            <person name="Thomson T."/>
            <person name="Thoulutsang Y."/>
            <person name="Thoulutsang D."/>
            <person name="Topham K."/>
            <person name="Topping I."/>
            <person name="Tsamla T."/>
            <person name="Vassiliev H."/>
            <person name="Vo A."/>
            <person name="Wangchuk T."/>
            <person name="Wangdi T."/>
            <person name="Weiand M."/>
            <person name="Wilkinson J."/>
            <person name="Wilson A."/>
            <person name="Yadav S."/>
            <person name="Young G."/>
            <person name="Yu Q."/>
            <person name="Zembek L."/>
            <person name="Zhong D."/>
            <person name="Zimmer A."/>
            <person name="Zwirko Z."/>
            <person name="Jaffe D.B."/>
            <person name="Alvarez P."/>
            <person name="Brockman W."/>
            <person name="Butler J."/>
            <person name="Chin C."/>
            <person name="Gnerre S."/>
            <person name="Grabherr M."/>
            <person name="Kleber M."/>
            <person name="Mauceli E."/>
            <person name="MacCallum I."/>
        </authorList>
    </citation>
    <scope>NUCLEOTIDE SEQUENCE [LARGE SCALE GENOMIC DNA]</scope>
    <source>
        <strain evidence="3">Tucson 15287-2541.00</strain>
    </source>
</reference>
<dbReference type="AlphaFoldDB" id="B4JPN5"/>
<organism evidence="3">
    <name type="scientific">Drosophila grimshawi</name>
    <name type="common">Hawaiian fruit fly</name>
    <name type="synonym">Idiomyia grimshawi</name>
    <dbReference type="NCBI Taxonomy" id="7222"/>
    <lineage>
        <taxon>Eukaryota</taxon>
        <taxon>Metazoa</taxon>
        <taxon>Ecdysozoa</taxon>
        <taxon>Arthropoda</taxon>
        <taxon>Hexapoda</taxon>
        <taxon>Insecta</taxon>
        <taxon>Pterygota</taxon>
        <taxon>Neoptera</taxon>
        <taxon>Endopterygota</taxon>
        <taxon>Diptera</taxon>
        <taxon>Brachycera</taxon>
        <taxon>Muscomorpha</taxon>
        <taxon>Ephydroidea</taxon>
        <taxon>Drosophilidae</taxon>
        <taxon>Drosophila</taxon>
        <taxon>Hawaiian Drosophila</taxon>
    </lineage>
</organism>
<evidence type="ECO:0000256" key="1">
    <source>
        <dbReference type="SAM" id="SignalP"/>
    </source>
</evidence>
<keyword evidence="3" id="KW-1185">Reference proteome</keyword>
<protein>
    <submittedName>
        <fullName evidence="2">GH13552</fullName>
    </submittedName>
</protein>
<dbReference type="OMA" id="DDLMHEC"/>
<dbReference type="OrthoDB" id="7861146at2759"/>
<dbReference type="Proteomes" id="UP000001070">
    <property type="component" value="Unassembled WGS sequence"/>
</dbReference>
<dbReference type="EMBL" id="CH916372">
    <property type="protein sequence ID" value="EDV98865.1"/>
    <property type="molecule type" value="Genomic_DNA"/>
</dbReference>
<dbReference type="InParanoid" id="B4JPN5"/>
<feature type="signal peptide" evidence="1">
    <location>
        <begin position="1"/>
        <end position="23"/>
    </location>
</feature>
<proteinExistence type="predicted"/>
<dbReference type="PhylomeDB" id="B4JPN5"/>
<gene>
    <name evidence="2" type="primary">Dgri\GH13552</name>
    <name evidence="2" type="ORF">Dgri_GH13552</name>
</gene>
<dbReference type="eggNOG" id="ENOG502TCGU">
    <property type="taxonomic scope" value="Eukaryota"/>
</dbReference>